<dbReference type="Proteomes" id="UP000028702">
    <property type="component" value="Unassembled WGS sequence"/>
</dbReference>
<gene>
    <name evidence="2" type="ORF">M2A_1392</name>
</gene>
<dbReference type="GO" id="GO:0043565">
    <property type="term" value="F:sequence-specific DNA binding"/>
    <property type="evidence" value="ECO:0007669"/>
    <property type="project" value="InterPro"/>
</dbReference>
<accession>A0A081BA25</accession>
<dbReference type="SUPFAM" id="SSF46689">
    <property type="entry name" value="Homeodomain-like"/>
    <property type="match status" value="1"/>
</dbReference>
<organism evidence="2 3">
    <name type="scientific">Tepidicaulis marinus</name>
    <dbReference type="NCBI Taxonomy" id="1333998"/>
    <lineage>
        <taxon>Bacteria</taxon>
        <taxon>Pseudomonadati</taxon>
        <taxon>Pseudomonadota</taxon>
        <taxon>Alphaproteobacteria</taxon>
        <taxon>Hyphomicrobiales</taxon>
        <taxon>Parvibaculaceae</taxon>
        <taxon>Tepidicaulis</taxon>
    </lineage>
</organism>
<dbReference type="Pfam" id="PF02954">
    <property type="entry name" value="HTH_8"/>
    <property type="match status" value="1"/>
</dbReference>
<dbReference type="EMBL" id="BBIO01000006">
    <property type="protein sequence ID" value="GAK44893.1"/>
    <property type="molecule type" value="Genomic_DNA"/>
</dbReference>
<feature type="domain" description="DNA binding HTH" evidence="1">
    <location>
        <begin position="144"/>
        <end position="183"/>
    </location>
</feature>
<protein>
    <submittedName>
        <fullName evidence="2">LuxO repressor protein</fullName>
    </submittedName>
</protein>
<dbReference type="STRING" id="1333998.M2A_1392"/>
<dbReference type="Gene3D" id="3.40.50.2300">
    <property type="match status" value="1"/>
</dbReference>
<reference evidence="2 3" key="1">
    <citation type="submission" date="2014-07" db="EMBL/GenBank/DDBJ databases">
        <title>Tepidicaulis marinum gen. nov., sp. nov., a novel marine bacterium denitrifying nitrate to nitrous oxide strictly under microaerobic conditions.</title>
        <authorList>
            <person name="Takeuchi M."/>
            <person name="Yamagishi T."/>
            <person name="Kamagata Y."/>
            <person name="Oshima K."/>
            <person name="Hattori M."/>
            <person name="Katayama T."/>
            <person name="Hanada S."/>
            <person name="Tamaki H."/>
            <person name="Marumo K."/>
            <person name="Maeda H."/>
            <person name="Nedachi M."/>
            <person name="Iwasaki W."/>
            <person name="Suwa Y."/>
            <person name="Sakata S."/>
        </authorList>
    </citation>
    <scope>NUCLEOTIDE SEQUENCE [LARGE SCALE GENOMIC DNA]</scope>
    <source>
        <strain evidence="2 3">MA2</strain>
    </source>
</reference>
<dbReference type="eggNOG" id="COG2204">
    <property type="taxonomic scope" value="Bacteria"/>
</dbReference>
<dbReference type="InterPro" id="IPR011006">
    <property type="entry name" value="CheY-like_superfamily"/>
</dbReference>
<evidence type="ECO:0000313" key="2">
    <source>
        <dbReference type="EMBL" id="GAK44893.1"/>
    </source>
</evidence>
<evidence type="ECO:0000313" key="3">
    <source>
        <dbReference type="Proteomes" id="UP000028702"/>
    </source>
</evidence>
<sequence>MTLTSTRGAKTGGVLIVGDDSSVFGTLTAWLDSQDISSQTVSWNGLQGRQMLAQAYDLIVVDLRTPMPDWLMRLGRVDPASTILMVNCETDQVSTGAHPPEAFQYVAMPCSRARFLSVMEHSLQLRRIAQDMNEAQIRLDGRPLWELEREVVEKTIRQCSGSIPSAARRLGVSPSTLYRKREAWTRKLRPQRNVAY</sequence>
<dbReference type="AlphaFoldDB" id="A0A081BA25"/>
<dbReference type="RefSeq" id="WP_197052867.1">
    <property type="nucleotide sequence ID" value="NZ_BBIO01000006.1"/>
</dbReference>
<dbReference type="Gene3D" id="1.10.10.60">
    <property type="entry name" value="Homeodomain-like"/>
    <property type="match status" value="1"/>
</dbReference>
<dbReference type="SUPFAM" id="SSF52172">
    <property type="entry name" value="CheY-like"/>
    <property type="match status" value="1"/>
</dbReference>
<name>A0A081BA25_9HYPH</name>
<keyword evidence="3" id="KW-1185">Reference proteome</keyword>
<comment type="caution">
    <text evidence="2">The sequence shown here is derived from an EMBL/GenBank/DDBJ whole genome shotgun (WGS) entry which is preliminary data.</text>
</comment>
<proteinExistence type="predicted"/>
<evidence type="ECO:0000259" key="1">
    <source>
        <dbReference type="Pfam" id="PF02954"/>
    </source>
</evidence>
<dbReference type="InterPro" id="IPR002197">
    <property type="entry name" value="HTH_Fis"/>
</dbReference>
<dbReference type="InterPro" id="IPR009057">
    <property type="entry name" value="Homeodomain-like_sf"/>
</dbReference>